<dbReference type="OrthoDB" id="5772151at2"/>
<sequence length="144" mass="16193">MTSAFRYPAQIEPNGEGGFIASFRDIPEALTEAWTEEELQKNTLDALITAIDFYIEDRRRFPQPSEFRPGDMAVELPPSVVAKVLLLNTMIETNTRPADLARKLGVSRQEVSRLMDLRHTTKIDTVARALYALGRRLDLSLSAS</sequence>
<evidence type="ECO:0000313" key="2">
    <source>
        <dbReference type="Proteomes" id="UP000004956"/>
    </source>
</evidence>
<dbReference type="Gene3D" id="3.30.160.250">
    <property type="match status" value="1"/>
</dbReference>
<protein>
    <submittedName>
        <fullName evidence="1">Toxin-antitoxin system, antitoxin component, HicB family</fullName>
    </submittedName>
</protein>
<dbReference type="GO" id="GO:0003677">
    <property type="term" value="F:DNA binding"/>
    <property type="evidence" value="ECO:0007669"/>
    <property type="project" value="InterPro"/>
</dbReference>
<name>H3KEU5_9BURK</name>
<dbReference type="Proteomes" id="UP000004956">
    <property type="component" value="Unassembled WGS sequence"/>
</dbReference>
<gene>
    <name evidence="1" type="ORF">HMPREF9440_01260</name>
</gene>
<proteinExistence type="predicted"/>
<dbReference type="STRING" id="762967.HMPREF9440_01260"/>
<dbReference type="HOGENOM" id="CLU_140890_2_0_4"/>
<dbReference type="RefSeq" id="WP_008542139.1">
    <property type="nucleotide sequence ID" value="NZ_JH604954.1"/>
</dbReference>
<dbReference type="InterPro" id="IPR035069">
    <property type="entry name" value="TTHA1013/TTHA0281-like"/>
</dbReference>
<dbReference type="EMBL" id="AFBQ01000174">
    <property type="protein sequence ID" value="EHY31363.1"/>
    <property type="molecule type" value="Genomic_DNA"/>
</dbReference>
<keyword evidence="2" id="KW-1185">Reference proteome</keyword>
<dbReference type="Gene3D" id="1.10.260.40">
    <property type="entry name" value="lambda repressor-like DNA-binding domains"/>
    <property type="match status" value="1"/>
</dbReference>
<comment type="caution">
    <text evidence="1">The sequence shown here is derived from an EMBL/GenBank/DDBJ whole genome shotgun (WGS) entry which is preliminary data.</text>
</comment>
<dbReference type="SUPFAM" id="SSF143100">
    <property type="entry name" value="TTHA1013/TTHA0281-like"/>
    <property type="match status" value="1"/>
</dbReference>
<dbReference type="AlphaFoldDB" id="H3KEU5"/>
<accession>H3KEU5</accession>
<evidence type="ECO:0000313" key="1">
    <source>
        <dbReference type="EMBL" id="EHY31363.1"/>
    </source>
</evidence>
<organism evidence="1 2">
    <name type="scientific">Sutterella parvirubra YIT 11816</name>
    <dbReference type="NCBI Taxonomy" id="762967"/>
    <lineage>
        <taxon>Bacteria</taxon>
        <taxon>Pseudomonadati</taxon>
        <taxon>Pseudomonadota</taxon>
        <taxon>Betaproteobacteria</taxon>
        <taxon>Burkholderiales</taxon>
        <taxon>Sutterellaceae</taxon>
        <taxon>Sutterella</taxon>
    </lineage>
</organism>
<reference evidence="1 2" key="1">
    <citation type="submission" date="2011-11" db="EMBL/GenBank/DDBJ databases">
        <authorList>
            <person name="Weinstock G."/>
            <person name="Sodergren E."/>
            <person name="Clifton S."/>
            <person name="Fulton L."/>
            <person name="Fulton B."/>
            <person name="Courtney L."/>
            <person name="Fronick C."/>
            <person name="Harrison M."/>
            <person name="Strong C."/>
            <person name="Farmer C."/>
            <person name="Delahaunty K."/>
            <person name="Markovic C."/>
            <person name="Hall O."/>
            <person name="Minx P."/>
            <person name="Tomlinson C."/>
            <person name="Mitreva M."/>
            <person name="Hou S."/>
            <person name="Chen J."/>
            <person name="Wollam A."/>
            <person name="Pepin K.H."/>
            <person name="Johnson M."/>
            <person name="Bhonagiri V."/>
            <person name="Zhang X."/>
            <person name="Suruliraj S."/>
            <person name="Warren W."/>
            <person name="Chinwalla A."/>
            <person name="Mardis E.R."/>
            <person name="Wilson R.K."/>
        </authorList>
    </citation>
    <scope>NUCLEOTIDE SEQUENCE [LARGE SCALE GENOMIC DNA]</scope>
    <source>
        <strain evidence="1 2">YIT 11816</strain>
    </source>
</reference>
<dbReference type="InterPro" id="IPR010982">
    <property type="entry name" value="Lambda_DNA-bd_dom_sf"/>
</dbReference>
<dbReference type="SUPFAM" id="SSF47413">
    <property type="entry name" value="lambda repressor-like DNA-binding domains"/>
    <property type="match status" value="1"/>
</dbReference>